<dbReference type="Gene3D" id="3.90.190.10">
    <property type="entry name" value="Protein tyrosine phosphatase superfamily"/>
    <property type="match status" value="1"/>
</dbReference>
<keyword evidence="2" id="KW-1185">Reference proteome</keyword>
<evidence type="ECO:0008006" key="3">
    <source>
        <dbReference type="Google" id="ProtNLM"/>
    </source>
</evidence>
<accession>A0AA36N015</accession>
<comment type="caution">
    <text evidence="1">The sequence shown here is derived from an EMBL/GenBank/DDBJ whole genome shotgun (WGS) entry which is preliminary data.</text>
</comment>
<dbReference type="AlphaFoldDB" id="A0AA36N015"/>
<gene>
    <name evidence="1" type="ORF">EVOR1521_LOCUS13159</name>
</gene>
<dbReference type="InterPro" id="IPR029021">
    <property type="entry name" value="Prot-tyrosine_phosphatase-like"/>
</dbReference>
<dbReference type="Pfam" id="PF13350">
    <property type="entry name" value="Y_phosphatase3"/>
    <property type="match status" value="1"/>
</dbReference>
<proteinExistence type="predicted"/>
<name>A0AA36N015_9DINO</name>
<dbReference type="PANTHER" id="PTHR31126">
    <property type="entry name" value="TYROSINE-PROTEIN PHOSPHATASE"/>
    <property type="match status" value="1"/>
</dbReference>
<organism evidence="1 2">
    <name type="scientific">Effrenium voratum</name>
    <dbReference type="NCBI Taxonomy" id="2562239"/>
    <lineage>
        <taxon>Eukaryota</taxon>
        <taxon>Sar</taxon>
        <taxon>Alveolata</taxon>
        <taxon>Dinophyceae</taxon>
        <taxon>Suessiales</taxon>
        <taxon>Symbiodiniaceae</taxon>
        <taxon>Effrenium</taxon>
    </lineage>
</organism>
<protein>
    <recommendedName>
        <fullName evidence="3">Tyrosine specific protein phosphatases domain-containing protein</fullName>
    </recommendedName>
</protein>
<dbReference type="PANTHER" id="PTHR31126:SF1">
    <property type="entry name" value="TYROSINE SPECIFIC PROTEIN PHOSPHATASES DOMAIN-CONTAINING PROTEIN"/>
    <property type="match status" value="1"/>
</dbReference>
<dbReference type="Proteomes" id="UP001178507">
    <property type="component" value="Unassembled WGS sequence"/>
</dbReference>
<dbReference type="GO" id="GO:0004721">
    <property type="term" value="F:phosphoprotein phosphatase activity"/>
    <property type="evidence" value="ECO:0007669"/>
    <property type="project" value="InterPro"/>
</dbReference>
<reference evidence="1" key="1">
    <citation type="submission" date="2023-08" db="EMBL/GenBank/DDBJ databases">
        <authorList>
            <person name="Chen Y."/>
            <person name="Shah S."/>
            <person name="Dougan E. K."/>
            <person name="Thang M."/>
            <person name="Chan C."/>
        </authorList>
    </citation>
    <scope>NUCLEOTIDE SEQUENCE</scope>
</reference>
<sequence length="377" mass="42691">MVTWLVVGGLDNGLLVREEADLKSRELGRLAHGALLLEEELVAERLRFQKLRGHGPKRGYCSVRIKGKELLSRCARVPAPETPLPSAAMEPLAVLHGMARWFPFRRVANFRDVADSHPGGGRIRCAGGVLRQRRLFRAGHLAAATAQDLELLKSLNVRSYVDLRDGLDFEGADAPVYDHFPPRPRDTTSKLQEGQRRRIWCPFSKDLKLRSWTAAEKSGLVPEWDRSAWVSWWYQRVTRMTMERKVDLNIPATLCALNRAILFINSDEVLKAMRALSEEQNYPVLFGCVAGKDRTGLLACLVLSVLEVDKDIIMADYLKTNLAAEHINACAQVGTALWWRQLEQEDPKRWQMMQRNGQVQRLKYDASWPGLTGDGLK</sequence>
<dbReference type="InterPro" id="IPR026893">
    <property type="entry name" value="Tyr/Ser_Pase_IphP-type"/>
</dbReference>
<evidence type="ECO:0000313" key="1">
    <source>
        <dbReference type="EMBL" id="CAJ1387000.1"/>
    </source>
</evidence>
<evidence type="ECO:0000313" key="2">
    <source>
        <dbReference type="Proteomes" id="UP001178507"/>
    </source>
</evidence>
<dbReference type="SUPFAM" id="SSF52799">
    <property type="entry name" value="(Phosphotyrosine protein) phosphatases II"/>
    <property type="match status" value="1"/>
</dbReference>
<dbReference type="EMBL" id="CAUJNA010001446">
    <property type="protein sequence ID" value="CAJ1387000.1"/>
    <property type="molecule type" value="Genomic_DNA"/>
</dbReference>